<dbReference type="EC" id="2.7.7.85" evidence="10"/>
<evidence type="ECO:0000256" key="10">
    <source>
        <dbReference type="HAMAP-Rule" id="MF_01499"/>
    </source>
</evidence>
<comment type="subunit">
    <text evidence="10">Probably a homodimer.</text>
</comment>
<dbReference type="PROSITE" id="PS51794">
    <property type="entry name" value="DAC"/>
    <property type="match status" value="1"/>
</dbReference>
<organism evidence="12 13">
    <name type="scientific">Candidatus Fimimorpha faecalis</name>
    <dbReference type="NCBI Taxonomy" id="2840824"/>
    <lineage>
        <taxon>Bacteria</taxon>
        <taxon>Bacillati</taxon>
        <taxon>Bacillota</taxon>
        <taxon>Clostridia</taxon>
        <taxon>Eubacteriales</taxon>
        <taxon>Candidatus Fimimorpha</taxon>
    </lineage>
</organism>
<evidence type="ECO:0000256" key="9">
    <source>
        <dbReference type="ARBA" id="ARBA00023136"/>
    </source>
</evidence>
<dbReference type="Pfam" id="PF19293">
    <property type="entry name" value="CdaA_N"/>
    <property type="match status" value="1"/>
</dbReference>
<evidence type="ECO:0000256" key="4">
    <source>
        <dbReference type="ARBA" id="ARBA00022692"/>
    </source>
</evidence>
<evidence type="ECO:0000256" key="7">
    <source>
        <dbReference type="ARBA" id="ARBA00022840"/>
    </source>
</evidence>
<feature type="domain" description="DAC" evidence="11">
    <location>
        <begin position="91"/>
        <end position="257"/>
    </location>
</feature>
<comment type="similarity">
    <text evidence="10">Belongs to the adenylate cyclase family. DacA/CdaA subfamily.</text>
</comment>
<keyword evidence="5 10" id="KW-0548">Nucleotidyltransferase</keyword>
<keyword evidence="9 10" id="KW-0472">Membrane</keyword>
<feature type="transmembrane region" description="Helical" evidence="10">
    <location>
        <begin position="24"/>
        <end position="41"/>
    </location>
</feature>
<proteinExistence type="inferred from homology"/>
<dbReference type="PANTHER" id="PTHR34185">
    <property type="entry name" value="DIADENYLATE CYCLASE"/>
    <property type="match status" value="1"/>
</dbReference>
<evidence type="ECO:0000259" key="11">
    <source>
        <dbReference type="PROSITE" id="PS51794"/>
    </source>
</evidence>
<dbReference type="NCBIfam" id="TIGR00159">
    <property type="entry name" value="diadenylate cyclase CdaA"/>
    <property type="match status" value="1"/>
</dbReference>
<keyword evidence="7 10" id="KW-0067">ATP-binding</keyword>
<evidence type="ECO:0000313" key="12">
    <source>
        <dbReference type="EMBL" id="HIR88964.1"/>
    </source>
</evidence>
<dbReference type="FunFam" id="3.40.1700.10:FF:000002">
    <property type="entry name" value="Diadenylate cyclase"/>
    <property type="match status" value="1"/>
</dbReference>
<evidence type="ECO:0000256" key="5">
    <source>
        <dbReference type="ARBA" id="ARBA00022695"/>
    </source>
</evidence>
<dbReference type="InterPro" id="IPR036888">
    <property type="entry name" value="DNA_integrity_DisA_N_sf"/>
</dbReference>
<keyword evidence="6 10" id="KW-0547">Nucleotide-binding</keyword>
<keyword evidence="2 10" id="KW-1003">Cell membrane</keyword>
<evidence type="ECO:0000256" key="6">
    <source>
        <dbReference type="ARBA" id="ARBA00022741"/>
    </source>
</evidence>
<comment type="function">
    <text evidence="10">Catalyzes the condensation of 2 ATP molecules into cyclic di-AMP (c-di-AMP), a second messenger used to regulate differing processes in different bacteria.</text>
</comment>
<dbReference type="EMBL" id="DVHN01000106">
    <property type="protein sequence ID" value="HIR88964.1"/>
    <property type="molecule type" value="Genomic_DNA"/>
</dbReference>
<evidence type="ECO:0000256" key="8">
    <source>
        <dbReference type="ARBA" id="ARBA00022989"/>
    </source>
</evidence>
<dbReference type="HAMAP" id="MF_01499">
    <property type="entry name" value="DacA"/>
    <property type="match status" value="1"/>
</dbReference>
<feature type="transmembrane region" description="Helical" evidence="10">
    <location>
        <begin position="48"/>
        <end position="68"/>
    </location>
</feature>
<dbReference type="GO" id="GO:0004016">
    <property type="term" value="F:adenylate cyclase activity"/>
    <property type="evidence" value="ECO:0007669"/>
    <property type="project" value="UniProtKB-UniRule"/>
</dbReference>
<dbReference type="Proteomes" id="UP000824201">
    <property type="component" value="Unassembled WGS sequence"/>
</dbReference>
<comment type="caution">
    <text evidence="12">The sequence shown here is derived from an EMBL/GenBank/DDBJ whole genome shotgun (WGS) entry which is preliminary data.</text>
</comment>
<evidence type="ECO:0000256" key="2">
    <source>
        <dbReference type="ARBA" id="ARBA00022475"/>
    </source>
</evidence>
<dbReference type="InterPro" id="IPR050338">
    <property type="entry name" value="DisA"/>
</dbReference>
<keyword evidence="4 10" id="KW-0812">Transmembrane</keyword>
<dbReference type="InterPro" id="IPR034701">
    <property type="entry name" value="CdaA"/>
</dbReference>
<comment type="catalytic activity">
    <reaction evidence="1 10">
        <text>2 ATP = 3',3'-c-di-AMP + 2 diphosphate</text>
        <dbReference type="Rhea" id="RHEA:35655"/>
        <dbReference type="ChEBI" id="CHEBI:30616"/>
        <dbReference type="ChEBI" id="CHEBI:33019"/>
        <dbReference type="ChEBI" id="CHEBI:71500"/>
        <dbReference type="EC" id="2.7.7.85"/>
    </reaction>
</comment>
<accession>A0A9D1JDF5</accession>
<dbReference type="InterPro" id="IPR003390">
    <property type="entry name" value="DNA_integrity_scan_DisA_N"/>
</dbReference>
<dbReference type="GO" id="GO:0005524">
    <property type="term" value="F:ATP binding"/>
    <property type="evidence" value="ECO:0007669"/>
    <property type="project" value="UniProtKB-UniRule"/>
</dbReference>
<keyword evidence="8 10" id="KW-1133">Transmembrane helix</keyword>
<dbReference type="Pfam" id="PF02457">
    <property type="entry name" value="DAC"/>
    <property type="match status" value="1"/>
</dbReference>
<feature type="transmembrane region" description="Helical" evidence="10">
    <location>
        <begin position="74"/>
        <end position="94"/>
    </location>
</feature>
<reference evidence="12" key="1">
    <citation type="submission" date="2020-10" db="EMBL/GenBank/DDBJ databases">
        <authorList>
            <person name="Gilroy R."/>
        </authorList>
    </citation>
    <scope>NUCLEOTIDE SEQUENCE</scope>
    <source>
        <strain evidence="12">ChiW13-3771</strain>
    </source>
</reference>
<evidence type="ECO:0000313" key="13">
    <source>
        <dbReference type="Proteomes" id="UP000824201"/>
    </source>
</evidence>
<dbReference type="InterPro" id="IPR014046">
    <property type="entry name" value="C-di-AMP_synthase"/>
</dbReference>
<evidence type="ECO:0000256" key="1">
    <source>
        <dbReference type="ARBA" id="ARBA00000877"/>
    </source>
</evidence>
<dbReference type="Gene3D" id="3.40.1700.10">
    <property type="entry name" value="DNA integrity scanning protein, DisA, N-terminal domain"/>
    <property type="match status" value="1"/>
</dbReference>
<protein>
    <recommendedName>
        <fullName evidence="10">Diadenylate cyclase</fullName>
        <shortName evidence="10">DAC</shortName>
        <ecNumber evidence="10">2.7.7.85</ecNumber>
    </recommendedName>
    <alternativeName>
        <fullName evidence="10">Cyclic-di-AMP synthase</fullName>
        <shortName evidence="10">c-di-AMP synthase</shortName>
    </alternativeName>
</protein>
<dbReference type="GO" id="GO:0006171">
    <property type="term" value="P:cAMP biosynthetic process"/>
    <property type="evidence" value="ECO:0007669"/>
    <property type="project" value="InterPro"/>
</dbReference>
<name>A0A9D1JDF5_9FIRM</name>
<dbReference type="PANTHER" id="PTHR34185:SF1">
    <property type="entry name" value="DIADENYLATE CYCLASE"/>
    <property type="match status" value="1"/>
</dbReference>
<sequence>MQSIRTWIEKYFIWSPLNIRLSDIVEILILAFVVYNIILWFKRTQAWLLLKGIIVLVAVYALASLFRLNNITFLFERAMDAFLVAVIVIFQPELRRALEQLGKRNILSGLIPFDDSKDKNERFSNETVDAIIRATFELGRAKTGALIVIEQNILLEEYINTGIILDAEVSAPLLVQIFEHNTPLHDGAVVIRGDKIVAATCYLPLSNNMNISKELGTRHRAGLGISEVTDSVTIIASEETGAVSLAVGGELFRNIDSDKLRAKLLFMQKNTYDIKRFKLWKGKRKDEE</sequence>
<evidence type="ECO:0000256" key="3">
    <source>
        <dbReference type="ARBA" id="ARBA00022679"/>
    </source>
</evidence>
<comment type="caution">
    <text evidence="10">Lacks conserved residue(s) required for the propagation of feature annotation.</text>
</comment>
<dbReference type="GO" id="GO:0106408">
    <property type="term" value="F:diadenylate cyclase activity"/>
    <property type="evidence" value="ECO:0007669"/>
    <property type="project" value="UniProtKB-EC"/>
</dbReference>
<dbReference type="AlphaFoldDB" id="A0A9D1JDF5"/>
<gene>
    <name evidence="10" type="primary">dacA</name>
    <name evidence="12" type="ORF">IAC96_08455</name>
</gene>
<dbReference type="PIRSF" id="PIRSF004793">
    <property type="entry name" value="UCP004793"/>
    <property type="match status" value="1"/>
</dbReference>
<dbReference type="SUPFAM" id="SSF143597">
    <property type="entry name" value="YojJ-like"/>
    <property type="match status" value="1"/>
</dbReference>
<reference evidence="12" key="2">
    <citation type="journal article" date="2021" name="PeerJ">
        <title>Extensive microbial diversity within the chicken gut microbiome revealed by metagenomics and culture.</title>
        <authorList>
            <person name="Gilroy R."/>
            <person name="Ravi A."/>
            <person name="Getino M."/>
            <person name="Pursley I."/>
            <person name="Horton D.L."/>
            <person name="Alikhan N.F."/>
            <person name="Baker D."/>
            <person name="Gharbi K."/>
            <person name="Hall N."/>
            <person name="Watson M."/>
            <person name="Adriaenssens E.M."/>
            <person name="Foster-Nyarko E."/>
            <person name="Jarju S."/>
            <person name="Secka A."/>
            <person name="Antonio M."/>
            <person name="Oren A."/>
            <person name="Chaudhuri R.R."/>
            <person name="La Ragione R."/>
            <person name="Hildebrand F."/>
            <person name="Pallen M.J."/>
        </authorList>
    </citation>
    <scope>NUCLEOTIDE SEQUENCE</scope>
    <source>
        <strain evidence="12">ChiW13-3771</strain>
    </source>
</reference>
<dbReference type="InterPro" id="IPR045585">
    <property type="entry name" value="CdaA_N"/>
</dbReference>
<keyword evidence="3 10" id="KW-0808">Transferase</keyword>